<keyword evidence="5" id="KW-1185">Reference proteome</keyword>
<proteinExistence type="predicted"/>
<dbReference type="PROSITE" id="PS51723">
    <property type="entry name" value="PEPTIDASE_M60"/>
    <property type="match status" value="1"/>
</dbReference>
<keyword evidence="1 2" id="KW-0732">Signal</keyword>
<evidence type="ECO:0000256" key="2">
    <source>
        <dbReference type="SAM" id="SignalP"/>
    </source>
</evidence>
<reference evidence="4 5" key="1">
    <citation type="submission" date="2019-04" db="EMBL/GenBank/DDBJ databases">
        <title>Flavobacterium sp. nov. isolated from construction timber.</title>
        <authorList>
            <person name="Lin S.-Y."/>
            <person name="Chang C.-T."/>
            <person name="Young C.-C."/>
        </authorList>
    </citation>
    <scope>NUCLEOTIDE SEQUENCE [LARGE SCALE GENOMIC DNA]</scope>
    <source>
        <strain evidence="4 5">CC-CTC003</strain>
    </source>
</reference>
<dbReference type="AlphaFoldDB" id="A0A4S3ZZZ1"/>
<accession>A0A4S3ZZZ1</accession>
<dbReference type="Pfam" id="PF00754">
    <property type="entry name" value="F5_F8_type_C"/>
    <property type="match status" value="1"/>
</dbReference>
<evidence type="ECO:0000313" key="5">
    <source>
        <dbReference type="Proteomes" id="UP000307507"/>
    </source>
</evidence>
<dbReference type="SMART" id="SM01276">
    <property type="entry name" value="M60-like"/>
    <property type="match status" value="1"/>
</dbReference>
<name>A0A4S3ZZZ1_9FLAO</name>
<dbReference type="Gene3D" id="1.10.390.30">
    <property type="entry name" value="Peptidase M60, enhancin-like domain 3"/>
    <property type="match status" value="1"/>
</dbReference>
<dbReference type="Pfam" id="PF13402">
    <property type="entry name" value="Peptidase_M60"/>
    <property type="match status" value="1"/>
</dbReference>
<feature type="signal peptide" evidence="2">
    <location>
        <begin position="1"/>
        <end position="24"/>
    </location>
</feature>
<dbReference type="InterPro" id="IPR031161">
    <property type="entry name" value="Peptidase_M60_dom"/>
</dbReference>
<organism evidence="4 5">
    <name type="scientific">Flavobacterium supellecticarium</name>
    <dbReference type="NCBI Taxonomy" id="2565924"/>
    <lineage>
        <taxon>Bacteria</taxon>
        <taxon>Pseudomonadati</taxon>
        <taxon>Bacteroidota</taxon>
        <taxon>Flavobacteriia</taxon>
        <taxon>Flavobacteriales</taxon>
        <taxon>Flavobacteriaceae</taxon>
        <taxon>Flavobacterium</taxon>
    </lineage>
</organism>
<sequence length="1027" mass="115677">MKKIIFTLFVTLLLPEISFTLATAQVFRVKPYKVTSSRPFQPRQGPDKSCDNNTATIYLSEWSKTGIPDTLDYYFFQVPNISSIEYTPRHDGATKGRWGEVEIWAATDYPFQFQPLTTVNWQQTQNVKVLSLPGPGVDNPVVIRFIVKSGYGNFSSVAEMAFYSSQPQIDPKPDSFSIEAGSVAHLDDLKLPVSSASASNYQANEGISLSFDGKRSTLYHSNHTHKALPYSLVYNFSTADKMDYIVYHPRQDGNRNGIFGRIKVEARTANGNYQTVVENYDCGFKNTSAMIPFSHSFKQPAQVRITVLSGYNNFASIAEIEFYQKREPTDQYLTIFTDRLYSDLRSGITANDINAISDPFFKKLALHLLDKADPKKFRVQHYQAVPSPLKTKTILQNTYEYSCYQNPTGIAFENNAIAIVFVTDYNASKGSVSLKIKDFANETDAKESIYFLKPGLNKFTVTNSGLAYIEYNSDIPDLPDVKINITTGTVNGFLSATSSFQEWQKTLLNKAYPKVDLVGKHIGINILKEPLIQNTLFKGPELIQKWDSIIAIQFHQMGLVKYNLVPPNRLFAWIESKGGYYASNHHAHFDLSWNQNALTSPHQLDIWAIANRFGQQNQFPNGLKWTGTFEVTNMIYSAYTSYILSHSRLTRLETTDDPYLGTRLTGNLYNSYYNEVGLKQKNIMSRSNIFERLLPFWQLQLYYSIAGAGMNAPTLEQVIANNNIGGNTDYANWLGIITQSIRNAPYNGKPVSNGQQMMNFVKYASDAVQQDLTDFFIKSGFLIPFDAVVNDYTPGKITITQANIEATKAYIAAKKYPKPRSPVLHYITARNMYMYKNNLNPEGTINTGFTIDNTIAPGKTYYRIAHTVWKNAVAFETITADKKVLFVTTYATGDLTGKTTLVYFPKNAGNIYAVGADGTRLPILSRFQPESVTKTIPDKPNEFEDTYSDTTIKIWPNPARNSFKIAADSTIFKRATMINTKGQPVKQFSLNGTKSISVTNLPIGTYLIVLERNDHSKIIKKIVINRP</sequence>
<dbReference type="InterPro" id="IPR008979">
    <property type="entry name" value="Galactose-bd-like_sf"/>
</dbReference>
<protein>
    <submittedName>
        <fullName evidence="4">T9SS type A sorting domain-containing protein</fullName>
    </submittedName>
</protein>
<feature type="domain" description="Peptidase M60" evidence="3">
    <location>
        <begin position="403"/>
        <end position="704"/>
    </location>
</feature>
<feature type="chain" id="PRO_5020595097" evidence="2">
    <location>
        <begin position="25"/>
        <end position="1027"/>
    </location>
</feature>
<evidence type="ECO:0000313" key="4">
    <source>
        <dbReference type="EMBL" id="THF51525.1"/>
    </source>
</evidence>
<dbReference type="Gene3D" id="3.40.390.80">
    <property type="entry name" value="Peptidase M60, enhancin-like domain 2"/>
    <property type="match status" value="1"/>
</dbReference>
<dbReference type="InterPro" id="IPR000421">
    <property type="entry name" value="FA58C"/>
</dbReference>
<dbReference type="InterPro" id="IPR026444">
    <property type="entry name" value="Secre_tail"/>
</dbReference>
<dbReference type="InterPro" id="IPR042279">
    <property type="entry name" value="Pep_M60_3"/>
</dbReference>
<dbReference type="RefSeq" id="WP_136402510.1">
    <property type="nucleotide sequence ID" value="NZ_SSNZ01000002.1"/>
</dbReference>
<dbReference type="OrthoDB" id="3954368at2"/>
<dbReference type="NCBIfam" id="TIGR04183">
    <property type="entry name" value="Por_Secre_tail"/>
    <property type="match status" value="1"/>
</dbReference>
<dbReference type="Gene3D" id="2.60.120.1250">
    <property type="entry name" value="Peptidase M60, enhancin-like domain 1"/>
    <property type="match status" value="1"/>
</dbReference>
<dbReference type="EMBL" id="SSNZ01000002">
    <property type="protein sequence ID" value="THF51525.1"/>
    <property type="molecule type" value="Genomic_DNA"/>
</dbReference>
<dbReference type="Proteomes" id="UP000307507">
    <property type="component" value="Unassembled WGS sequence"/>
</dbReference>
<dbReference type="Pfam" id="PF18962">
    <property type="entry name" value="Por_Secre_tail"/>
    <property type="match status" value="1"/>
</dbReference>
<gene>
    <name evidence="4" type="ORF">E6C50_07115</name>
</gene>
<comment type="caution">
    <text evidence="4">The sequence shown here is derived from an EMBL/GenBank/DDBJ whole genome shotgun (WGS) entry which is preliminary data.</text>
</comment>
<evidence type="ECO:0000256" key="1">
    <source>
        <dbReference type="ARBA" id="ARBA00022729"/>
    </source>
</evidence>
<dbReference type="Gene3D" id="2.60.120.260">
    <property type="entry name" value="Galactose-binding domain-like"/>
    <property type="match status" value="2"/>
</dbReference>
<dbReference type="SUPFAM" id="SSF49785">
    <property type="entry name" value="Galactose-binding domain-like"/>
    <property type="match status" value="2"/>
</dbReference>
<evidence type="ECO:0000259" key="3">
    <source>
        <dbReference type="PROSITE" id="PS51723"/>
    </source>
</evidence>